<name>A0A0J6SFC4_9HYPH</name>
<dbReference type="InterPro" id="IPR051683">
    <property type="entry name" value="Enoyl-CoA_Hydratase/Isomerase"/>
</dbReference>
<dbReference type="PANTHER" id="PTHR42964:SF1">
    <property type="entry name" value="POLYKETIDE BIOSYNTHESIS ENOYL-COA HYDRATASE PKSH-RELATED"/>
    <property type="match status" value="1"/>
</dbReference>
<dbReference type="SUPFAM" id="SSF52096">
    <property type="entry name" value="ClpP/crotonase"/>
    <property type="match status" value="1"/>
</dbReference>
<dbReference type="Pfam" id="PF00378">
    <property type="entry name" value="ECH_1"/>
    <property type="match status" value="1"/>
</dbReference>
<dbReference type="AlphaFoldDB" id="A0A0J6SFC4"/>
<organism evidence="2 3">
    <name type="scientific">Methylobacterium aquaticum</name>
    <dbReference type="NCBI Taxonomy" id="270351"/>
    <lineage>
        <taxon>Bacteria</taxon>
        <taxon>Pseudomonadati</taxon>
        <taxon>Pseudomonadota</taxon>
        <taxon>Alphaproteobacteria</taxon>
        <taxon>Hyphomicrobiales</taxon>
        <taxon>Methylobacteriaceae</taxon>
        <taxon>Methylobacterium</taxon>
    </lineage>
</organism>
<evidence type="ECO:0000313" key="2">
    <source>
        <dbReference type="EMBL" id="KMO32364.1"/>
    </source>
</evidence>
<dbReference type="EMBL" id="LABX01000137">
    <property type="protein sequence ID" value="KMO32364.1"/>
    <property type="molecule type" value="Genomic_DNA"/>
</dbReference>
<sequence>MTPTQSERLDAGVLRISLNRPEARNAITPAMRDELLAGLDAAAADKDVRAVILTGNGPHFSAGGDIAFLQGLDRAGALAFHRDTLVLVRKLASFPKPLVAAVRGACAGGSVGFALCADVLICSRTAFFGVQFMRIGLTPDMGTAFLLRQRLGRRAYRLILDDRLVRAEEAGDLGLCDALVDDDVLDAESVALAARLGALAPRAFRQTKWLTRQLEGEFDRYLDDEMTAAAACLGGEEFVEGTRAFLEKRPPLFRPA</sequence>
<dbReference type="PANTHER" id="PTHR42964">
    <property type="entry name" value="ENOYL-COA HYDRATASE"/>
    <property type="match status" value="1"/>
</dbReference>
<protein>
    <recommendedName>
        <fullName evidence="4">Enoyl-CoA hydratase</fullName>
    </recommendedName>
</protein>
<dbReference type="Proteomes" id="UP000035929">
    <property type="component" value="Unassembled WGS sequence"/>
</dbReference>
<dbReference type="Gene3D" id="1.10.12.10">
    <property type="entry name" value="Lyase 2-enoyl-coa Hydratase, Chain A, domain 2"/>
    <property type="match status" value="1"/>
</dbReference>
<evidence type="ECO:0000256" key="1">
    <source>
        <dbReference type="ARBA" id="ARBA00005254"/>
    </source>
</evidence>
<evidence type="ECO:0008006" key="4">
    <source>
        <dbReference type="Google" id="ProtNLM"/>
    </source>
</evidence>
<gene>
    <name evidence="2" type="ORF">VP06_17850</name>
</gene>
<dbReference type="Gene3D" id="3.90.226.10">
    <property type="entry name" value="2-enoyl-CoA Hydratase, Chain A, domain 1"/>
    <property type="match status" value="1"/>
</dbReference>
<evidence type="ECO:0000313" key="3">
    <source>
        <dbReference type="Proteomes" id="UP000035929"/>
    </source>
</evidence>
<dbReference type="GO" id="GO:0003824">
    <property type="term" value="F:catalytic activity"/>
    <property type="evidence" value="ECO:0007669"/>
    <property type="project" value="UniProtKB-ARBA"/>
</dbReference>
<comment type="caution">
    <text evidence="2">The sequence shown here is derived from an EMBL/GenBank/DDBJ whole genome shotgun (WGS) entry which is preliminary data.</text>
</comment>
<dbReference type="InterPro" id="IPR029045">
    <property type="entry name" value="ClpP/crotonase-like_dom_sf"/>
</dbReference>
<comment type="similarity">
    <text evidence="1">Belongs to the enoyl-CoA hydratase/isomerase family.</text>
</comment>
<accession>A0A0J6SFC4</accession>
<dbReference type="InterPro" id="IPR014748">
    <property type="entry name" value="Enoyl-CoA_hydra_C"/>
</dbReference>
<dbReference type="InterPro" id="IPR001753">
    <property type="entry name" value="Enoyl-CoA_hydra/iso"/>
</dbReference>
<dbReference type="GO" id="GO:0008300">
    <property type="term" value="P:isoprenoid catabolic process"/>
    <property type="evidence" value="ECO:0007669"/>
    <property type="project" value="TreeGrafter"/>
</dbReference>
<dbReference type="CDD" id="cd06558">
    <property type="entry name" value="crotonase-like"/>
    <property type="match status" value="1"/>
</dbReference>
<proteinExistence type="inferred from homology"/>
<reference evidence="2 3" key="1">
    <citation type="submission" date="2015-03" db="EMBL/GenBank/DDBJ databases">
        <title>Genome sequencing of Methylobacterium aquaticum DSM16371 type strain.</title>
        <authorList>
            <person name="Chaudhry V."/>
            <person name="Patil P.B."/>
        </authorList>
    </citation>
    <scope>NUCLEOTIDE SEQUENCE [LARGE SCALE GENOMIC DNA]</scope>
    <source>
        <strain evidence="2 3">DSM 16371</strain>
    </source>
</reference>
<dbReference type="PATRIC" id="fig|270351.6.peg.1150"/>
<dbReference type="RefSeq" id="WP_048465113.1">
    <property type="nucleotide sequence ID" value="NZ_LABX01000137.1"/>
</dbReference>